<feature type="transmembrane region" description="Helical" evidence="7">
    <location>
        <begin position="203"/>
        <end position="225"/>
    </location>
</feature>
<dbReference type="EMBL" id="BCMS01000004">
    <property type="protein sequence ID" value="GAQ23692.1"/>
    <property type="molecule type" value="Genomic_DNA"/>
</dbReference>
<feature type="transmembrane region" description="Helical" evidence="7">
    <location>
        <begin position="65"/>
        <end position="88"/>
    </location>
</feature>
<dbReference type="GO" id="GO:0005886">
    <property type="term" value="C:plasma membrane"/>
    <property type="evidence" value="ECO:0007669"/>
    <property type="project" value="UniProtKB-SubCell"/>
</dbReference>
<keyword evidence="5 7" id="KW-0472">Membrane</keyword>
<evidence type="ECO:0000256" key="4">
    <source>
        <dbReference type="ARBA" id="ARBA00022989"/>
    </source>
</evidence>
<feature type="transmembrane region" description="Helical" evidence="7">
    <location>
        <begin position="149"/>
        <end position="167"/>
    </location>
</feature>
<keyword evidence="2" id="KW-1003">Cell membrane</keyword>
<feature type="transmembrane region" description="Helical" evidence="7">
    <location>
        <begin position="179"/>
        <end position="197"/>
    </location>
</feature>
<evidence type="ECO:0000259" key="8">
    <source>
        <dbReference type="Pfam" id="PF00892"/>
    </source>
</evidence>
<gene>
    <name evidence="9" type="ORF">DEIGR_320106</name>
</gene>
<feature type="transmembrane region" description="Helical" evidence="7">
    <location>
        <begin position="94"/>
        <end position="111"/>
    </location>
</feature>
<keyword evidence="4 7" id="KW-1133">Transmembrane helix</keyword>
<feature type="transmembrane region" description="Helical" evidence="7">
    <location>
        <begin position="7"/>
        <end position="28"/>
    </location>
</feature>
<evidence type="ECO:0000256" key="5">
    <source>
        <dbReference type="ARBA" id="ARBA00023136"/>
    </source>
</evidence>
<dbReference type="InterPro" id="IPR037185">
    <property type="entry name" value="EmrE-like"/>
</dbReference>
<dbReference type="InterPro" id="IPR000620">
    <property type="entry name" value="EamA_dom"/>
</dbReference>
<sequence>MRLTRQELLLVFITMIWGGTFLAIHHALAYTGPLFFVGARFLVAALLLTTLTFRTLGRPTRNELVAGSLIGTAIGAGYALQTIGLQTIPSSTSAFITALYVPLVPLLQWLFLRRPPSLMACIGIALAFVGLILVANPDGASLSFGAGEYWTLASAVAIAIEIILISAFSSRVEAKRVTIIQLLVAALLAFMVMWPAGEKVPSFSWTLAITVVALGAASALIQFGMNWAQKTVSPTRATVIYTGEPVWAGLIGRIAGERLPLLALFGGLLIVLGVLVSELPVPARLRTLLDRRRPQADEPPAAPVAHRQDHQS</sequence>
<evidence type="ECO:0000256" key="7">
    <source>
        <dbReference type="SAM" id="Phobius"/>
    </source>
</evidence>
<dbReference type="PANTHER" id="PTHR42920">
    <property type="entry name" value="OS03G0707200 PROTEIN-RELATED"/>
    <property type="match status" value="1"/>
</dbReference>
<evidence type="ECO:0000256" key="2">
    <source>
        <dbReference type="ARBA" id="ARBA00022475"/>
    </source>
</evidence>
<evidence type="ECO:0000313" key="9">
    <source>
        <dbReference type="EMBL" id="GAQ23692.1"/>
    </source>
</evidence>
<comment type="caution">
    <text evidence="9">The sequence shown here is derived from an EMBL/GenBank/DDBJ whole genome shotgun (WGS) entry which is preliminary data.</text>
</comment>
<feature type="transmembrane region" description="Helical" evidence="7">
    <location>
        <begin position="261"/>
        <end position="283"/>
    </location>
</feature>
<feature type="transmembrane region" description="Helical" evidence="7">
    <location>
        <begin position="118"/>
        <end position="137"/>
    </location>
</feature>
<comment type="subcellular location">
    <subcellularLocation>
        <location evidence="1">Cell membrane</location>
        <topology evidence="1">Multi-pass membrane protein</topology>
    </subcellularLocation>
</comment>
<feature type="transmembrane region" description="Helical" evidence="7">
    <location>
        <begin position="34"/>
        <end position="53"/>
    </location>
</feature>
<accession>A0A100HN13</accession>
<feature type="region of interest" description="Disordered" evidence="6">
    <location>
        <begin position="292"/>
        <end position="312"/>
    </location>
</feature>
<dbReference type="AlphaFoldDB" id="A0A100HN13"/>
<evidence type="ECO:0000313" key="10">
    <source>
        <dbReference type="Proteomes" id="UP000056209"/>
    </source>
</evidence>
<reference evidence="10" key="1">
    <citation type="submission" date="2015-11" db="EMBL/GenBank/DDBJ databases">
        <title>Draft Genome Sequence of the Radioresistant Bacterium Deinococcus grandis, Isolated from Freshwater Fish in Japan.</title>
        <authorList>
            <person name="Satoh K."/>
            <person name="Onodera T."/>
            <person name="Omoso K."/>
            <person name="Takeda-Yano K."/>
            <person name="Katayama T."/>
            <person name="Oono Y."/>
            <person name="Narumi I."/>
        </authorList>
    </citation>
    <scope>NUCLEOTIDE SEQUENCE [LARGE SCALE GENOMIC DNA]</scope>
    <source>
        <strain evidence="10">ATCC 43672</strain>
    </source>
</reference>
<dbReference type="Proteomes" id="UP000056209">
    <property type="component" value="Unassembled WGS sequence"/>
</dbReference>
<dbReference type="OrthoDB" id="9804865at2"/>
<dbReference type="Pfam" id="PF00892">
    <property type="entry name" value="EamA"/>
    <property type="match status" value="2"/>
</dbReference>
<evidence type="ECO:0000256" key="1">
    <source>
        <dbReference type="ARBA" id="ARBA00004651"/>
    </source>
</evidence>
<proteinExistence type="predicted"/>
<dbReference type="PANTHER" id="PTHR42920:SF5">
    <property type="entry name" value="EAMA DOMAIN-CONTAINING PROTEIN"/>
    <property type="match status" value="1"/>
</dbReference>
<keyword evidence="3 7" id="KW-0812">Transmembrane</keyword>
<dbReference type="RefSeq" id="WP_058979721.1">
    <property type="nucleotide sequence ID" value="NZ_BCMS01000004.1"/>
</dbReference>
<keyword evidence="10" id="KW-1185">Reference proteome</keyword>
<feature type="domain" description="EamA" evidence="8">
    <location>
        <begin position="147"/>
        <end position="276"/>
    </location>
</feature>
<protein>
    <submittedName>
        <fullName evidence="9">Permease of the drug/metabolite transporter superfamily</fullName>
    </submittedName>
</protein>
<evidence type="ECO:0000256" key="3">
    <source>
        <dbReference type="ARBA" id="ARBA00022692"/>
    </source>
</evidence>
<dbReference type="InterPro" id="IPR051258">
    <property type="entry name" value="Diverse_Substrate_Transporter"/>
</dbReference>
<name>A0A100HN13_9DEIO</name>
<evidence type="ECO:0000256" key="6">
    <source>
        <dbReference type="SAM" id="MobiDB-lite"/>
    </source>
</evidence>
<dbReference type="SUPFAM" id="SSF103481">
    <property type="entry name" value="Multidrug resistance efflux transporter EmrE"/>
    <property type="match status" value="2"/>
</dbReference>
<organism evidence="9 10">
    <name type="scientific">Deinococcus grandis</name>
    <dbReference type="NCBI Taxonomy" id="57498"/>
    <lineage>
        <taxon>Bacteria</taxon>
        <taxon>Thermotogati</taxon>
        <taxon>Deinococcota</taxon>
        <taxon>Deinococci</taxon>
        <taxon>Deinococcales</taxon>
        <taxon>Deinococcaceae</taxon>
        <taxon>Deinococcus</taxon>
    </lineage>
</organism>
<feature type="domain" description="EamA" evidence="8">
    <location>
        <begin position="8"/>
        <end position="134"/>
    </location>
</feature>